<dbReference type="STRING" id="1703345.A3860_05900"/>
<gene>
    <name evidence="1" type="ORF">A3860_05900</name>
</gene>
<dbReference type="EMBL" id="LVYD01000058">
    <property type="protein sequence ID" value="OQP61244.1"/>
    <property type="molecule type" value="Genomic_DNA"/>
</dbReference>
<evidence type="ECO:0000313" key="1">
    <source>
        <dbReference type="EMBL" id="OQP61244.1"/>
    </source>
</evidence>
<proteinExistence type="predicted"/>
<dbReference type="AlphaFoldDB" id="A0A1V9FSC2"/>
<protein>
    <submittedName>
        <fullName evidence="1">Uncharacterized protein</fullName>
    </submittedName>
</protein>
<organism evidence="1 2">
    <name type="scientific">Niastella vici</name>
    <dbReference type="NCBI Taxonomy" id="1703345"/>
    <lineage>
        <taxon>Bacteria</taxon>
        <taxon>Pseudomonadati</taxon>
        <taxon>Bacteroidota</taxon>
        <taxon>Chitinophagia</taxon>
        <taxon>Chitinophagales</taxon>
        <taxon>Chitinophagaceae</taxon>
        <taxon>Niastella</taxon>
    </lineage>
</organism>
<sequence length="222" mass="25087">MAITKVRQLRKSIEKLSKWESSGNAFGFIEGIADNKVDYIYEFFCAVQILYDLNTHHNIKLCPGKKGYQFPLKPGNKAEWAKFVITKDKRSREPLYELCMGVSVKISSSPQTTFAADISIQSPLSGDPDESHVVLIMDAKYKKSSRSTLDIGTIREFAQCVRDMQVPKCIDGLKFNKLGDLASNCLFTNGELINEHELYCKNNKLKQVGRFDCDSRQMIVVG</sequence>
<name>A0A1V9FSC2_9BACT</name>
<keyword evidence="2" id="KW-1185">Reference proteome</keyword>
<dbReference type="RefSeq" id="WP_081151764.1">
    <property type="nucleotide sequence ID" value="NZ_LVYD01000058.1"/>
</dbReference>
<evidence type="ECO:0000313" key="2">
    <source>
        <dbReference type="Proteomes" id="UP000192796"/>
    </source>
</evidence>
<dbReference type="OrthoDB" id="662670at2"/>
<comment type="caution">
    <text evidence="1">The sequence shown here is derived from an EMBL/GenBank/DDBJ whole genome shotgun (WGS) entry which is preliminary data.</text>
</comment>
<accession>A0A1V9FSC2</accession>
<dbReference type="Proteomes" id="UP000192796">
    <property type="component" value="Unassembled WGS sequence"/>
</dbReference>
<reference evidence="1 2" key="1">
    <citation type="submission" date="2016-03" db="EMBL/GenBank/DDBJ databases">
        <title>Niastella vici sp. nov., isolated from farmland soil.</title>
        <authorList>
            <person name="Chen L."/>
            <person name="Wang D."/>
            <person name="Yang S."/>
            <person name="Wang G."/>
        </authorList>
    </citation>
    <scope>NUCLEOTIDE SEQUENCE [LARGE SCALE GENOMIC DNA]</scope>
    <source>
        <strain evidence="1 2">DJ57</strain>
    </source>
</reference>